<comment type="caution">
    <text evidence="10">The sequence shown here is derived from an EMBL/GenBank/DDBJ whole genome shotgun (WGS) entry which is preliminary data.</text>
</comment>
<reference evidence="10" key="1">
    <citation type="submission" date="2021-03" db="EMBL/GenBank/DDBJ databases">
        <authorList>
            <person name="Palmer J.M."/>
        </authorList>
    </citation>
    <scope>NUCLEOTIDE SEQUENCE</scope>
    <source>
        <strain evidence="10">ARV_011</strain>
    </source>
</reference>
<protein>
    <recommendedName>
        <fullName evidence="8">Alpha-mannosidase</fullName>
        <ecNumber evidence="3">3.2.1.24</ecNumber>
    </recommendedName>
</protein>
<keyword evidence="11" id="KW-1185">Reference proteome</keyword>
<feature type="domain" description="Glycoside hydrolase family 38 central" evidence="9">
    <location>
        <begin position="510"/>
        <end position="589"/>
    </location>
</feature>
<comment type="similarity">
    <text evidence="2">Belongs to the glycosyl hydrolase 38 family.</text>
</comment>
<evidence type="ECO:0000256" key="6">
    <source>
        <dbReference type="ARBA" id="ARBA00023295"/>
    </source>
</evidence>
<evidence type="ECO:0000313" key="10">
    <source>
        <dbReference type="EMBL" id="KAG7191481.1"/>
    </source>
</evidence>
<dbReference type="InterPro" id="IPR015341">
    <property type="entry name" value="Glyco_hydro_38_cen"/>
</dbReference>
<dbReference type="SUPFAM" id="SSF74650">
    <property type="entry name" value="Galactose mutarotase-like"/>
    <property type="match status" value="1"/>
</dbReference>
<dbReference type="GO" id="GO:0000329">
    <property type="term" value="C:fungal-type vacuole membrane"/>
    <property type="evidence" value="ECO:0007669"/>
    <property type="project" value="TreeGrafter"/>
</dbReference>
<keyword evidence="5 10" id="KW-0378">Hydrolase</keyword>
<dbReference type="InterPro" id="IPR011013">
    <property type="entry name" value="Gal_mutarotase_sf_dom"/>
</dbReference>
<dbReference type="Pfam" id="PF01074">
    <property type="entry name" value="Glyco_hydro_38N"/>
    <property type="match status" value="1"/>
</dbReference>
<dbReference type="EC" id="3.2.1.24" evidence="3"/>
<dbReference type="Proteomes" id="UP000790833">
    <property type="component" value="Unassembled WGS sequence"/>
</dbReference>
<dbReference type="FunFam" id="3.20.110.10:FF:000002">
    <property type="entry name" value="alpha-mannosidase 2C1 isoform X1"/>
    <property type="match status" value="1"/>
</dbReference>
<evidence type="ECO:0000313" key="11">
    <source>
        <dbReference type="Proteomes" id="UP000790833"/>
    </source>
</evidence>
<dbReference type="SUPFAM" id="SSF88688">
    <property type="entry name" value="Families 57/38 glycoside transferase middle domain"/>
    <property type="match status" value="1"/>
</dbReference>
<dbReference type="FunFam" id="1.20.1270.50:FF:000004">
    <property type="entry name" value="alpha-mannosidase 2C1 isoform X1"/>
    <property type="match status" value="1"/>
</dbReference>
<evidence type="ECO:0000256" key="3">
    <source>
        <dbReference type="ARBA" id="ARBA00012752"/>
    </source>
</evidence>
<dbReference type="InterPro" id="IPR028995">
    <property type="entry name" value="Glyco_hydro_57/38_cen_sf"/>
</dbReference>
<dbReference type="PANTHER" id="PTHR46017">
    <property type="entry name" value="ALPHA-MANNOSIDASE 2C1"/>
    <property type="match status" value="1"/>
</dbReference>
<evidence type="ECO:0000256" key="1">
    <source>
        <dbReference type="ARBA" id="ARBA00000365"/>
    </source>
</evidence>
<dbReference type="OrthoDB" id="10261055at2759"/>
<dbReference type="Gene3D" id="2.70.98.30">
    <property type="entry name" value="Golgi alpha-mannosidase II, domain 4"/>
    <property type="match status" value="1"/>
</dbReference>
<evidence type="ECO:0000259" key="9">
    <source>
        <dbReference type="SMART" id="SM00872"/>
    </source>
</evidence>
<dbReference type="Gene3D" id="3.20.110.10">
    <property type="entry name" value="Glycoside hydrolase 38, N terminal domain"/>
    <property type="match status" value="1"/>
</dbReference>
<evidence type="ECO:0000256" key="2">
    <source>
        <dbReference type="ARBA" id="ARBA00009792"/>
    </source>
</evidence>
<dbReference type="GO" id="GO:0030246">
    <property type="term" value="F:carbohydrate binding"/>
    <property type="evidence" value="ECO:0007669"/>
    <property type="project" value="InterPro"/>
</dbReference>
<evidence type="ECO:0000256" key="7">
    <source>
        <dbReference type="ARBA" id="ARBA00054985"/>
    </source>
</evidence>
<dbReference type="GeneID" id="66116450"/>
<dbReference type="InterPro" id="IPR037094">
    <property type="entry name" value="Glyco_hydro_38_cen_sf"/>
</dbReference>
<dbReference type="Pfam" id="PF09261">
    <property type="entry name" value="Alpha-mann_mid"/>
    <property type="match status" value="1"/>
</dbReference>
<dbReference type="EMBL" id="JAHMUF010000028">
    <property type="protein sequence ID" value="KAG7191481.1"/>
    <property type="molecule type" value="Genomic_DNA"/>
</dbReference>
<dbReference type="InterPro" id="IPR054723">
    <property type="entry name" value="Ams1-like_N"/>
</dbReference>
<dbReference type="Gene3D" id="1.20.1270.50">
    <property type="entry name" value="Glycoside hydrolase family 38, central domain"/>
    <property type="match status" value="1"/>
</dbReference>
<dbReference type="GO" id="GO:0046872">
    <property type="term" value="F:metal ion binding"/>
    <property type="evidence" value="ECO:0007669"/>
    <property type="project" value="UniProtKB-KW"/>
</dbReference>
<dbReference type="GO" id="GO:0004559">
    <property type="term" value="F:alpha-mannosidase activity"/>
    <property type="evidence" value="ECO:0007669"/>
    <property type="project" value="UniProtKB-EC"/>
</dbReference>
<dbReference type="RefSeq" id="XP_043047033.1">
    <property type="nucleotide sequence ID" value="XM_043193812.1"/>
</dbReference>
<dbReference type="InterPro" id="IPR041147">
    <property type="entry name" value="GH38_C"/>
</dbReference>
<dbReference type="FunFam" id="2.70.98.30:FF:000001">
    <property type="entry name" value="alpha-mannosidase 2C1 isoform X2"/>
    <property type="match status" value="1"/>
</dbReference>
<evidence type="ECO:0000256" key="4">
    <source>
        <dbReference type="ARBA" id="ARBA00022723"/>
    </source>
</evidence>
<keyword evidence="6" id="KW-0326">Glycosidase</keyword>
<dbReference type="GO" id="GO:0009313">
    <property type="term" value="P:oligosaccharide catabolic process"/>
    <property type="evidence" value="ECO:0007669"/>
    <property type="project" value="TreeGrafter"/>
</dbReference>
<accession>A0A9P7V513</accession>
<dbReference type="Pfam" id="PF17677">
    <property type="entry name" value="Glyco_hydro38C2"/>
    <property type="match status" value="1"/>
</dbReference>
<dbReference type="PANTHER" id="PTHR46017:SF1">
    <property type="entry name" value="ALPHA-MANNOSIDASE 2C1"/>
    <property type="match status" value="1"/>
</dbReference>
<dbReference type="GO" id="GO:0006013">
    <property type="term" value="P:mannose metabolic process"/>
    <property type="evidence" value="ECO:0007669"/>
    <property type="project" value="InterPro"/>
</dbReference>
<dbReference type="InterPro" id="IPR011682">
    <property type="entry name" value="Glyco_hydro_38_C"/>
</dbReference>
<keyword evidence="4" id="KW-0479">Metal-binding</keyword>
<evidence type="ECO:0000256" key="5">
    <source>
        <dbReference type="ARBA" id="ARBA00022801"/>
    </source>
</evidence>
<comment type="catalytic activity">
    <reaction evidence="1">
        <text>Hydrolysis of terminal, non-reducing alpha-D-mannose residues in alpha-D-mannosides.</text>
        <dbReference type="EC" id="3.2.1.24"/>
    </reaction>
</comment>
<dbReference type="Pfam" id="PF22907">
    <property type="entry name" value="Ams1-like_1st"/>
    <property type="match status" value="1"/>
</dbReference>
<dbReference type="InterPro" id="IPR000602">
    <property type="entry name" value="Glyco_hydro_38_N"/>
</dbReference>
<comment type="function">
    <text evidence="7">Degrades free oligosaccharides in the vacuole.</text>
</comment>
<dbReference type="Pfam" id="PF07748">
    <property type="entry name" value="Glyco_hydro_38C"/>
    <property type="match status" value="1"/>
</dbReference>
<sequence>MAFYVHKAHDVDSIKFWGVEDIWDRPLFKDIDFDHLDWSTAHIGQSFGPSWKTFWFKLTWQLPLDWHMDDANHPLELEWDSSSEALVYSCKGVPLQAFTGGERTIYKLPLEYYTTEKLFTLYMEMACNGMFGNGSGEHPDPNRWFRLNTCRIRQPNLNAFQLFWDFWILGDSSREFPGFSWQKYKANELCNRIMDTYDPNDVSSIDACRKLAQEMLGPDVDLPTVFNKGNIDPKNVVVHGVGNCHIDTAWLWPFAETKRKIVRSWTTQIKLTEEYPEYVFVASQMQQFKWLKIYHPEIFDKVKQKFTTNQFIPIGGSWVEHDTNMPNGESLIRQFVFGQRFLNDNFGFKSDVFWLPDTFGYSSQIPQVCQECGLTKFLTQKLSWNNINLFPLTTFNWVGIDGSQVLVHMPPANTYTASAHWGDVWRTATQNKNMRDSGHGLLLFGHGDGGGGPTGEMIEKIRRCRGLANTVGMMPPAQLGTTVEEFYDLILKSTDQGRTLPSWLGEIYLEFHRGTYTTQAKVKKFMRTGEIKLHDLEYLATIAHVTRPEFKYPHAEISSLWEDLLLCQFHDVLPGSCIGMVYYHEVHPLIDKFFSKVDKLTNDVLSYFGNKDKTTNFINTLPWDRQEIIDHPDFGVPRLVQFSANSSEVSIVNASLLKYPARLITSGGATDTETAAYVLTNDLLKVEINSNGLIQSIWDFRNGGREVLDSTKTSNSNGFGNQFLLFEDRPNTYPAWDTELYNVNTFKFLENGEVDILSVDPLLASIKVINKLDTNSHIETIISLNGTLDETQLCLHFKCKVINWNKTYEFLKVQFPTTIFTASEAKYETQFGITKRPTHYNTNWDIAKFEVCHHKFMDLSDYKYGVSILNNCKYGASIHGNLMRLSLLRSPKVPDDKADMGDHEFEYCLYPHLDDLGIDTVRKAWEFNYKVLQSEIPVSIPTLVYSKGDANIVLSHLKLPEAKSKSKDIIIRLYESLGGSGSKATIVVNDKYPISQVHKLNALEDVVKHEVAHDKSKNTFDIELRGFEIATYKVVFSG</sequence>
<dbReference type="SUPFAM" id="SSF88713">
    <property type="entry name" value="Glycoside hydrolase/deacetylase"/>
    <property type="match status" value="1"/>
</dbReference>
<dbReference type="AlphaFoldDB" id="A0A9P7V513"/>
<name>A0A9P7V513_9ASCO</name>
<evidence type="ECO:0000256" key="8">
    <source>
        <dbReference type="ARBA" id="ARBA00071615"/>
    </source>
</evidence>
<dbReference type="InterPro" id="IPR027291">
    <property type="entry name" value="Glyco_hydro_38_N_sf"/>
</dbReference>
<organism evidence="10 11">
    <name type="scientific">Scheffersomyces spartinae</name>
    <dbReference type="NCBI Taxonomy" id="45513"/>
    <lineage>
        <taxon>Eukaryota</taxon>
        <taxon>Fungi</taxon>
        <taxon>Dikarya</taxon>
        <taxon>Ascomycota</taxon>
        <taxon>Saccharomycotina</taxon>
        <taxon>Pichiomycetes</taxon>
        <taxon>Debaryomycetaceae</taxon>
        <taxon>Scheffersomyces</taxon>
    </lineage>
</organism>
<dbReference type="InterPro" id="IPR011330">
    <property type="entry name" value="Glyco_hydro/deAcase_b/a-brl"/>
</dbReference>
<proteinExistence type="inferred from homology"/>
<dbReference type="SMART" id="SM00872">
    <property type="entry name" value="Alpha-mann_mid"/>
    <property type="match status" value="1"/>
</dbReference>
<gene>
    <name evidence="10" type="primary">AMS1</name>
    <name evidence="10" type="ORF">KQ657_003076</name>
</gene>